<name>A0A1H8TGQ2_9RHOB</name>
<dbReference type="STRING" id="569882.SAMN04490248_11597"/>
<dbReference type="Proteomes" id="UP000198893">
    <property type="component" value="Unassembled WGS sequence"/>
</dbReference>
<evidence type="ECO:0000259" key="1">
    <source>
        <dbReference type="Pfam" id="PF13550"/>
    </source>
</evidence>
<dbReference type="PANTHER" id="PTHR36251:SF2">
    <property type="entry name" value="GIFSY-2 PROPHAGE HOST SPECIFICITY PROTEIN J, PHAGE LAMBDA"/>
    <property type="match status" value="1"/>
</dbReference>
<dbReference type="Pfam" id="PF13550">
    <property type="entry name" value="Phage-tail_3"/>
    <property type="match status" value="1"/>
</dbReference>
<keyword evidence="3" id="KW-1185">Reference proteome</keyword>
<reference evidence="2 3" key="1">
    <citation type="submission" date="2016-10" db="EMBL/GenBank/DDBJ databases">
        <authorList>
            <person name="de Groot N.N."/>
        </authorList>
    </citation>
    <scope>NUCLEOTIDE SEQUENCE [LARGE SCALE GENOMIC DNA]</scope>
    <source>
        <strain evidence="2 3">DSM 27842</strain>
    </source>
</reference>
<dbReference type="InterPro" id="IPR032876">
    <property type="entry name" value="J_dom"/>
</dbReference>
<dbReference type="OrthoDB" id="7357280at2"/>
<dbReference type="AlphaFoldDB" id="A0A1H8TGQ2"/>
<feature type="domain" description="Tip attachment protein J" evidence="1">
    <location>
        <begin position="278"/>
        <end position="426"/>
    </location>
</feature>
<proteinExistence type="predicted"/>
<protein>
    <submittedName>
        <fullName evidence="2">Putative phage tail protein</fullName>
    </submittedName>
</protein>
<dbReference type="EMBL" id="FODS01000015">
    <property type="protein sequence ID" value="SEO90309.1"/>
    <property type="molecule type" value="Genomic_DNA"/>
</dbReference>
<sequence length="854" mass="90642">MPPVVLGAVALGGAAVAAGGLAAAFAAGGLIGFAASFGASMLLSAASQALMGTPSVSMRPRTVSVREPVMPRDMVYGRVRKGGAIVFLHEAGPSNNYLHLVIVLATHRVKSIGAVYFDGEMAVDAAGRALDRWAGKVEIDTRLGHPDQTAFADLAEAVSEHWSSAHRLDGCAAIHLRLKYTADAFPGGIPSISVDIMGKDDILDPRTGVRGYSENAALCVADYMADPVFGLGAGIGLEDGIETESLIEAANICAEAVPLAAGGSEPRYACNGVVTLDQTPQTIIEAMLTAMAGRCIWQGGAWRLHAGAYRAADVTLGADDLREGGIVLTTRQSRANSFNGVRGQFISPENDWQPDDFPAYASPAYIAEDGGTPVWRDISLPFTISPSAAQRIARIELERARRQQVVKWSGKLSAWKAAAGDTVTVDYARWGFAGKPFEVQSSRLDLSAVGEGVMLVPELILRETSPLVYDWDVSEEQIYAAAPRTTLPSAFRTVAPGTPEISEELYITRDGGGAKVLITATWAPAPSSFAASYQIEARRDGGDWIDYGRQVSTTLQIRDASPGQWEIRVKAVSALGVSSQWRARTAEILGLTAPPVALEDVTLQTAGGLAILKWARARDPDVRVAGNIVIRHSPEASPAWANSYSMDRVAGSEAIAVVPLKPGAYLLRAEDSGGRLGPVSTISTKGTQALAFAAVARLQADGTFPGAKTDLVVEGATLRLATALDGSGVPYVPQTEGLYAFGAGLDFGAIRRIRLRSEISLAVLALLDKIDARLEPIDTWADFDGTDGAEVDVVVEIRETDDDPSGTPVWSDWGRVDNHEIEARAVEARAWLRTADRAFTPVVSRLRLHADEVA</sequence>
<evidence type="ECO:0000313" key="2">
    <source>
        <dbReference type="EMBL" id="SEO90309.1"/>
    </source>
</evidence>
<dbReference type="InterPro" id="IPR053171">
    <property type="entry name" value="Viral_Tip_Attach_Protein"/>
</dbReference>
<gene>
    <name evidence="2" type="ORF">SAMN04490248_11597</name>
</gene>
<accession>A0A1H8TGQ2</accession>
<dbReference type="PANTHER" id="PTHR36251">
    <property type="entry name" value="FELS-1 PROPHAGE HOST SPECIFICITY PROTEIN-RELATED"/>
    <property type="match status" value="1"/>
</dbReference>
<evidence type="ECO:0000313" key="3">
    <source>
        <dbReference type="Proteomes" id="UP000198893"/>
    </source>
</evidence>
<organism evidence="2 3">
    <name type="scientific">Salinihabitans flavidus</name>
    <dbReference type="NCBI Taxonomy" id="569882"/>
    <lineage>
        <taxon>Bacteria</taxon>
        <taxon>Pseudomonadati</taxon>
        <taxon>Pseudomonadota</taxon>
        <taxon>Alphaproteobacteria</taxon>
        <taxon>Rhodobacterales</taxon>
        <taxon>Roseobacteraceae</taxon>
        <taxon>Salinihabitans</taxon>
    </lineage>
</organism>
<dbReference type="RefSeq" id="WP_093119072.1">
    <property type="nucleotide sequence ID" value="NZ_FODS01000015.1"/>
</dbReference>